<dbReference type="GO" id="GO:0043531">
    <property type="term" value="F:ADP binding"/>
    <property type="evidence" value="ECO:0007669"/>
    <property type="project" value="InterPro"/>
</dbReference>
<evidence type="ECO:0000313" key="3">
    <source>
        <dbReference type="EMBL" id="SFK43593.1"/>
    </source>
</evidence>
<organism evidence="3 4">
    <name type="scientific">Streptosporangium canum</name>
    <dbReference type="NCBI Taxonomy" id="324952"/>
    <lineage>
        <taxon>Bacteria</taxon>
        <taxon>Bacillati</taxon>
        <taxon>Actinomycetota</taxon>
        <taxon>Actinomycetes</taxon>
        <taxon>Streptosporangiales</taxon>
        <taxon>Streptosporangiaceae</taxon>
        <taxon>Streptosporangium</taxon>
    </lineage>
</organism>
<dbReference type="Gene3D" id="3.40.50.300">
    <property type="entry name" value="P-loop containing nucleotide triphosphate hydrolases"/>
    <property type="match status" value="1"/>
</dbReference>
<dbReference type="SUPFAM" id="SSF52540">
    <property type="entry name" value="P-loop containing nucleoside triphosphate hydrolases"/>
    <property type="match status" value="1"/>
</dbReference>
<protein>
    <submittedName>
        <fullName evidence="3">Tetratricopeptide repeat-containing protein</fullName>
    </submittedName>
</protein>
<evidence type="ECO:0000256" key="1">
    <source>
        <dbReference type="SAM" id="MobiDB-lite"/>
    </source>
</evidence>
<dbReference type="InterPro" id="IPR053137">
    <property type="entry name" value="NLR-like"/>
</dbReference>
<gene>
    <name evidence="3" type="ORF">SAMN05216275_12522</name>
</gene>
<dbReference type="PANTHER" id="PTHR46082">
    <property type="entry name" value="ATP/GTP-BINDING PROTEIN-RELATED"/>
    <property type="match status" value="1"/>
</dbReference>
<dbReference type="AlphaFoldDB" id="A0A1I3ZHR2"/>
<feature type="domain" description="DUF7779" evidence="2">
    <location>
        <begin position="271"/>
        <end position="356"/>
    </location>
</feature>
<dbReference type="SUPFAM" id="SSF48452">
    <property type="entry name" value="TPR-like"/>
    <property type="match status" value="3"/>
</dbReference>
<sequence>MSVSHSSGASRTPGRSPDVWGKVPQRNKNFTGRDDLLEQLRKGVTAEVTAVVPHALHGLGGVGKTQVAIEYAYRYRSAYDLVWWVPADQPMLVRSALAGLAPYLGLPSAATTGIEDAATAVLDALRRGEPYDKWLLIFDNADQPEDLNEIVPRGPGHVLITSRNHRWQGVVDTVAIDVFGREESIEFLSKRVSKAVSREEADRLAEELGDLPLALEQAGALQAETGMSVDEYLRLLHEQTALLLAESKPSDYPVSMTAAWSLSVSQLVSKMPEAVELLRCCAFFGPEPIPRDVFAPLPEQAEAESRLGSLLGNPILVSRAIRELGRYALVRLDSVSRTIQVHRLVQALLRDELSADDSTGFRHEVHLLLAAAAPDEPDDNAAWPRYSELLGHVTPARVAQSREPQVRRFVLDVVRYLYSSGDFRSARVLVESLLAQWRDDSSDDDQYVLSAQRHLGIVVRELGEYQAAYDLNRVTLARMVEVLGPEHAETLLLTNSYGADIRARGEFSAALEHDKESLRQHETVFGPDHRRTLRAMNNLSIDYLLLGDYAETRRLLERTYMVQSRVGSGSSKQNILAFRNGLARVVRLSGEYFEACDLGEDALEYGLQELGADHPWTLRTAKDLSIAKRRAGAIEEALELAESTFERQERIFGRDHPDTLAAALCLANALRAGGRTGEALELLRDTSTRYPTMYGEDHPFNYGCATNLALLLRVHGDAEQARQLDRISLEGLNRTLGVDHHYSLTCAINLASDLAVLGELDEALAMSQDTLVRLRDVLGVDHPLTLACATNLVQDLRAEGRDDEADVLRTDTFERYHRVLGQNHPDVIVAARNDRLDFDFDPPAI</sequence>
<dbReference type="InterPro" id="IPR027417">
    <property type="entry name" value="P-loop_NTPase"/>
</dbReference>
<dbReference type="Pfam" id="PF13424">
    <property type="entry name" value="TPR_12"/>
    <property type="match status" value="3"/>
</dbReference>
<dbReference type="Pfam" id="PF25000">
    <property type="entry name" value="DUF7779"/>
    <property type="match status" value="1"/>
</dbReference>
<dbReference type="Gene3D" id="1.25.40.10">
    <property type="entry name" value="Tetratricopeptide repeat domain"/>
    <property type="match status" value="3"/>
</dbReference>
<evidence type="ECO:0000259" key="2">
    <source>
        <dbReference type="Pfam" id="PF25000"/>
    </source>
</evidence>
<dbReference type="InterPro" id="IPR056681">
    <property type="entry name" value="DUF7779"/>
</dbReference>
<name>A0A1I3ZHR2_9ACTN</name>
<proteinExistence type="predicted"/>
<keyword evidence="4" id="KW-1185">Reference proteome</keyword>
<dbReference type="Pfam" id="PF13374">
    <property type="entry name" value="TPR_10"/>
    <property type="match status" value="3"/>
</dbReference>
<reference evidence="4" key="1">
    <citation type="submission" date="2016-10" db="EMBL/GenBank/DDBJ databases">
        <authorList>
            <person name="Varghese N."/>
            <person name="Submissions S."/>
        </authorList>
    </citation>
    <scope>NUCLEOTIDE SEQUENCE [LARGE SCALE GENOMIC DNA]</scope>
    <source>
        <strain evidence="4">CGMCC 4.2126</strain>
    </source>
</reference>
<dbReference type="NCBIfam" id="NF040586">
    <property type="entry name" value="FxSxx_TPR"/>
    <property type="match status" value="1"/>
</dbReference>
<evidence type="ECO:0000313" key="4">
    <source>
        <dbReference type="Proteomes" id="UP000199111"/>
    </source>
</evidence>
<feature type="compositionally biased region" description="Polar residues" evidence="1">
    <location>
        <begin position="1"/>
        <end position="10"/>
    </location>
</feature>
<dbReference type="PANTHER" id="PTHR46082:SF6">
    <property type="entry name" value="AAA+ ATPASE DOMAIN-CONTAINING PROTEIN-RELATED"/>
    <property type="match status" value="1"/>
</dbReference>
<dbReference type="EMBL" id="FOQY01000025">
    <property type="protein sequence ID" value="SFK43593.1"/>
    <property type="molecule type" value="Genomic_DNA"/>
</dbReference>
<dbReference type="InterPro" id="IPR011990">
    <property type="entry name" value="TPR-like_helical_dom_sf"/>
</dbReference>
<feature type="region of interest" description="Disordered" evidence="1">
    <location>
        <begin position="1"/>
        <end position="32"/>
    </location>
</feature>
<accession>A0A1I3ZHR2</accession>
<dbReference type="Proteomes" id="UP000199111">
    <property type="component" value="Unassembled WGS sequence"/>
</dbReference>